<accession>A0AA39P1A4</accession>
<feature type="transmembrane region" description="Helical" evidence="2">
    <location>
        <begin position="475"/>
        <end position="500"/>
    </location>
</feature>
<evidence type="ECO:0000256" key="2">
    <source>
        <dbReference type="SAM" id="Phobius"/>
    </source>
</evidence>
<feature type="chain" id="PRO_5041432414" evidence="3">
    <location>
        <begin position="17"/>
        <end position="523"/>
    </location>
</feature>
<proteinExistence type="predicted"/>
<sequence>MQILFLVFLLAVGASGAPDDNDSPGLPECSKELGRTEWSIIWSCLVTIFASTWLAVHPNVPGRNLTKEGSVWWIFDRPTIMCSLERVKLMVIAILAPEVMVGWAIRQFLIARKVRAYSSKDHELKLVHGFFVSMGGFYYGKEERLVTLDDVPELLESLSKVRALDINDKSKGDALSKIILIFQLSWFVVQCCARAGQKLPITLLEISTLAFAVQSVISYIAWLEKPVDVRSQIRLEEHSSVDTGQDRAGVSPGGNRSTTAPSQAARRSIGSSVKPSRGDNDSAYGPSDPPSIGTRLSFYERVPIGCSGGSPHNFPPSAKFSPERGVQLPLLQEGETGSESYIVKIYFCIMGVIFGDDLRGSLGVSGRPAATATTGTAGMSSGGDGASTGIVGLTAVGDVGLLFGAIHCAAWSFNFPSPAEMVLWRASSLATIICVMYCICHLTVNESRPRWVLRKVRVFTRSSTMSSHKGIFDTISLSGSVLAIVIYIIARAILIVLAFLQLRSLPPLALRTVNWTTFIPHIL</sequence>
<organism evidence="4 5">
    <name type="scientific">Armillaria novae-zelandiae</name>
    <dbReference type="NCBI Taxonomy" id="153914"/>
    <lineage>
        <taxon>Eukaryota</taxon>
        <taxon>Fungi</taxon>
        <taxon>Dikarya</taxon>
        <taxon>Basidiomycota</taxon>
        <taxon>Agaricomycotina</taxon>
        <taxon>Agaricomycetes</taxon>
        <taxon>Agaricomycetidae</taxon>
        <taxon>Agaricales</taxon>
        <taxon>Marasmiineae</taxon>
        <taxon>Physalacriaceae</taxon>
        <taxon>Armillaria</taxon>
    </lineage>
</organism>
<keyword evidence="5" id="KW-1185">Reference proteome</keyword>
<evidence type="ECO:0000256" key="3">
    <source>
        <dbReference type="SAM" id="SignalP"/>
    </source>
</evidence>
<reference evidence="4" key="1">
    <citation type="submission" date="2023-06" db="EMBL/GenBank/DDBJ databases">
        <authorList>
            <consortium name="Lawrence Berkeley National Laboratory"/>
            <person name="Ahrendt S."/>
            <person name="Sahu N."/>
            <person name="Indic B."/>
            <person name="Wong-Bajracharya J."/>
            <person name="Merenyi Z."/>
            <person name="Ke H.-M."/>
            <person name="Monk M."/>
            <person name="Kocsube S."/>
            <person name="Drula E."/>
            <person name="Lipzen A."/>
            <person name="Balint B."/>
            <person name="Henrissat B."/>
            <person name="Andreopoulos B."/>
            <person name="Martin F.M."/>
            <person name="Harder C.B."/>
            <person name="Rigling D."/>
            <person name="Ford K.L."/>
            <person name="Foster G.D."/>
            <person name="Pangilinan J."/>
            <person name="Papanicolaou A."/>
            <person name="Barry K."/>
            <person name="LaButti K."/>
            <person name="Viragh M."/>
            <person name="Koriabine M."/>
            <person name="Yan M."/>
            <person name="Riley R."/>
            <person name="Champramary S."/>
            <person name="Plett K.L."/>
            <person name="Tsai I.J."/>
            <person name="Slot J."/>
            <person name="Sipos G."/>
            <person name="Plett J."/>
            <person name="Nagy L.G."/>
            <person name="Grigoriev I.V."/>
        </authorList>
    </citation>
    <scope>NUCLEOTIDE SEQUENCE</scope>
    <source>
        <strain evidence="4">ICMP 16352</strain>
    </source>
</reference>
<feature type="transmembrane region" description="Helical" evidence="2">
    <location>
        <begin position="422"/>
        <end position="444"/>
    </location>
</feature>
<dbReference type="PANTHER" id="PTHR35043">
    <property type="entry name" value="TRANSCRIPTION FACTOR DOMAIN-CONTAINING PROTEIN"/>
    <property type="match status" value="1"/>
</dbReference>
<feature type="signal peptide" evidence="3">
    <location>
        <begin position="1"/>
        <end position="16"/>
    </location>
</feature>
<evidence type="ECO:0000256" key="1">
    <source>
        <dbReference type="SAM" id="MobiDB-lite"/>
    </source>
</evidence>
<comment type="caution">
    <text evidence="4">The sequence shown here is derived from an EMBL/GenBank/DDBJ whole genome shotgun (WGS) entry which is preliminary data.</text>
</comment>
<evidence type="ECO:0000313" key="5">
    <source>
        <dbReference type="Proteomes" id="UP001175227"/>
    </source>
</evidence>
<dbReference type="EMBL" id="JAUEPR010000022">
    <property type="protein sequence ID" value="KAK0475720.1"/>
    <property type="molecule type" value="Genomic_DNA"/>
</dbReference>
<name>A0AA39P1A4_9AGAR</name>
<protein>
    <submittedName>
        <fullName evidence="4">Uncharacterized protein</fullName>
    </submittedName>
</protein>
<feature type="region of interest" description="Disordered" evidence="1">
    <location>
        <begin position="238"/>
        <end position="290"/>
    </location>
</feature>
<keyword evidence="2" id="KW-1133">Transmembrane helix</keyword>
<evidence type="ECO:0000313" key="4">
    <source>
        <dbReference type="EMBL" id="KAK0475720.1"/>
    </source>
</evidence>
<gene>
    <name evidence="4" type="ORF">IW261DRAFT_1567508</name>
</gene>
<keyword evidence="2" id="KW-0812">Transmembrane</keyword>
<keyword evidence="3" id="KW-0732">Signal</keyword>
<dbReference type="PANTHER" id="PTHR35043:SF7">
    <property type="entry name" value="TRANSCRIPTION FACTOR DOMAIN-CONTAINING PROTEIN"/>
    <property type="match status" value="1"/>
</dbReference>
<dbReference type="Proteomes" id="UP001175227">
    <property type="component" value="Unassembled WGS sequence"/>
</dbReference>
<keyword evidence="2" id="KW-0472">Membrane</keyword>
<dbReference type="AlphaFoldDB" id="A0AA39P1A4"/>